<dbReference type="Proteomes" id="UP000809910">
    <property type="component" value="Unassembled WGS sequence"/>
</dbReference>
<dbReference type="InterPro" id="IPR051084">
    <property type="entry name" value="H+-coupled_symporters"/>
</dbReference>
<organism evidence="11 12">
    <name type="scientific">Legionella bononiensis</name>
    <dbReference type="NCBI Taxonomy" id="2793102"/>
    <lineage>
        <taxon>Bacteria</taxon>
        <taxon>Pseudomonadati</taxon>
        <taxon>Pseudomonadota</taxon>
        <taxon>Gammaproteobacteria</taxon>
        <taxon>Legionellales</taxon>
        <taxon>Legionellaceae</taxon>
        <taxon>Legionella</taxon>
    </lineage>
</organism>
<evidence type="ECO:0000256" key="5">
    <source>
        <dbReference type="ARBA" id="ARBA00022692"/>
    </source>
</evidence>
<dbReference type="PROSITE" id="PS00217">
    <property type="entry name" value="SUGAR_TRANSPORT_2"/>
    <property type="match status" value="1"/>
</dbReference>
<evidence type="ECO:0000256" key="9">
    <source>
        <dbReference type="SAM" id="Phobius"/>
    </source>
</evidence>
<evidence type="ECO:0000256" key="4">
    <source>
        <dbReference type="ARBA" id="ARBA00022475"/>
    </source>
</evidence>
<accession>A0ABS1W946</accession>
<keyword evidence="3" id="KW-0813">Transport</keyword>
<keyword evidence="5 9" id="KW-0812">Transmembrane</keyword>
<sequence length="418" mass="46560">MNQKERYSIIAGLYGNTLEWYDFILYASFAPLFAELFFPSEIHFISLLATFSLFAIGFIMRPFGGVLIGHYADYFGRRKALILSMSIMTLSTTLIAFVPDYNSLGLAAPIIFSILRLIQGLAVGGELPGSTTYLIEHMFEHKRGFAGSLVLSSAFLGIFLGALIASIASSFYSGNSLLQSGWRYTYLLGGILGIIGIFLRLKSSESPTFQQKAHAQDIPIKIIFTQHKKQLFKAVMITSILAMSNYLLIAYVTTYLVKYQGFLLHDALLINLLALLSLTIFIPISGYISDVIGRKPVYLCGLITLLLYIFPFFLLLLSKNWWHVLYCELLLALILAPINATVPTMLAEMFPTSIRASGISTGYNIGQALFGGTMPLIAFSLIELSDNQLAPAWYLFSWAILVLGTTFYVRETYKMNLN</sequence>
<feature type="transmembrane region" description="Helical" evidence="9">
    <location>
        <begin position="184"/>
        <end position="201"/>
    </location>
</feature>
<keyword evidence="12" id="KW-1185">Reference proteome</keyword>
<feature type="transmembrane region" description="Helical" evidence="9">
    <location>
        <begin position="104"/>
        <end position="124"/>
    </location>
</feature>
<keyword evidence="4" id="KW-1003">Cell membrane</keyword>
<comment type="caution">
    <text evidence="11">The sequence shown here is derived from an EMBL/GenBank/DDBJ whole genome shotgun (WGS) entry which is preliminary data.</text>
</comment>
<keyword evidence="7 9" id="KW-1133">Transmembrane helix</keyword>
<dbReference type="PANTHER" id="PTHR43528">
    <property type="entry name" value="ALPHA-KETOGLUTARATE PERMEASE"/>
    <property type="match status" value="1"/>
</dbReference>
<feature type="transmembrane region" description="Helical" evidence="9">
    <location>
        <begin position="231"/>
        <end position="256"/>
    </location>
</feature>
<evidence type="ECO:0000256" key="1">
    <source>
        <dbReference type="ARBA" id="ARBA00004651"/>
    </source>
</evidence>
<feature type="domain" description="Major facilitator superfamily (MFS) profile" evidence="10">
    <location>
        <begin position="8"/>
        <end position="414"/>
    </location>
</feature>
<dbReference type="RefSeq" id="WP_203109161.1">
    <property type="nucleotide sequence ID" value="NZ_JADOBG010000010.1"/>
</dbReference>
<evidence type="ECO:0000256" key="3">
    <source>
        <dbReference type="ARBA" id="ARBA00022448"/>
    </source>
</evidence>
<keyword evidence="8 9" id="KW-0472">Membrane</keyword>
<evidence type="ECO:0000256" key="7">
    <source>
        <dbReference type="ARBA" id="ARBA00022989"/>
    </source>
</evidence>
<dbReference type="InterPro" id="IPR005829">
    <property type="entry name" value="Sugar_transporter_CS"/>
</dbReference>
<dbReference type="PANTHER" id="PTHR43528:SF7">
    <property type="entry name" value="MFS TRANSPORTER"/>
    <property type="match status" value="1"/>
</dbReference>
<evidence type="ECO:0000313" key="11">
    <source>
        <dbReference type="EMBL" id="MBL7525869.1"/>
    </source>
</evidence>
<dbReference type="SUPFAM" id="SSF103473">
    <property type="entry name" value="MFS general substrate transporter"/>
    <property type="match status" value="1"/>
</dbReference>
<proteinExistence type="inferred from homology"/>
<evidence type="ECO:0000259" key="10">
    <source>
        <dbReference type="PROSITE" id="PS50850"/>
    </source>
</evidence>
<feature type="transmembrane region" description="Helical" evidence="9">
    <location>
        <begin position="145"/>
        <end position="172"/>
    </location>
</feature>
<reference evidence="11 12" key="1">
    <citation type="submission" date="2020-12" db="EMBL/GenBank/DDBJ databases">
        <title>WGS of Legionella: environmental sample.</title>
        <authorList>
            <person name="Cristino S."/>
            <person name="Girolamini L."/>
            <person name="Salaris S."/>
            <person name="Pascale M.R."/>
            <person name="Mazzotta M."/>
            <person name="Orsini M."/>
            <person name="Grottola A."/>
        </authorList>
    </citation>
    <scope>NUCLEOTIDE SEQUENCE [LARGE SCALE GENOMIC DNA]</scope>
    <source>
        <strain evidence="11 12">30cs62</strain>
    </source>
</reference>
<feature type="transmembrane region" description="Helical" evidence="9">
    <location>
        <begin position="80"/>
        <end position="98"/>
    </location>
</feature>
<evidence type="ECO:0000256" key="6">
    <source>
        <dbReference type="ARBA" id="ARBA00022847"/>
    </source>
</evidence>
<comment type="subcellular location">
    <subcellularLocation>
        <location evidence="1">Cell membrane</location>
        <topology evidence="1">Multi-pass membrane protein</topology>
    </subcellularLocation>
</comment>
<protein>
    <submittedName>
        <fullName evidence="11">MFS transporter</fullName>
    </submittedName>
</protein>
<evidence type="ECO:0000313" key="12">
    <source>
        <dbReference type="Proteomes" id="UP000809910"/>
    </source>
</evidence>
<dbReference type="PROSITE" id="PS50850">
    <property type="entry name" value="MFS"/>
    <property type="match status" value="1"/>
</dbReference>
<name>A0ABS1W946_9GAMM</name>
<dbReference type="Gene3D" id="1.20.1250.20">
    <property type="entry name" value="MFS general substrate transporter like domains"/>
    <property type="match status" value="1"/>
</dbReference>
<feature type="transmembrane region" description="Helical" evidence="9">
    <location>
        <begin position="363"/>
        <end position="382"/>
    </location>
</feature>
<feature type="transmembrane region" description="Helical" evidence="9">
    <location>
        <begin position="388"/>
        <end position="409"/>
    </location>
</feature>
<feature type="transmembrane region" description="Helical" evidence="9">
    <location>
        <begin position="262"/>
        <end position="284"/>
    </location>
</feature>
<dbReference type="InterPro" id="IPR036259">
    <property type="entry name" value="MFS_trans_sf"/>
</dbReference>
<feature type="transmembrane region" description="Helical" evidence="9">
    <location>
        <begin position="323"/>
        <end position="342"/>
    </location>
</feature>
<keyword evidence="6" id="KW-0769">Symport</keyword>
<dbReference type="InterPro" id="IPR020846">
    <property type="entry name" value="MFS_dom"/>
</dbReference>
<evidence type="ECO:0000256" key="8">
    <source>
        <dbReference type="ARBA" id="ARBA00023136"/>
    </source>
</evidence>
<dbReference type="InterPro" id="IPR011701">
    <property type="entry name" value="MFS"/>
</dbReference>
<gene>
    <name evidence="11" type="ORF">I5282_04685</name>
</gene>
<dbReference type="PROSITE" id="PS00216">
    <property type="entry name" value="SUGAR_TRANSPORT_1"/>
    <property type="match status" value="1"/>
</dbReference>
<feature type="transmembrane region" description="Helical" evidence="9">
    <location>
        <begin position="44"/>
        <end position="68"/>
    </location>
</feature>
<comment type="similarity">
    <text evidence="2">Belongs to the major facilitator superfamily. Metabolite:H+ Symporter (MHS) family (TC 2.A.1.6) family.</text>
</comment>
<evidence type="ECO:0000256" key="2">
    <source>
        <dbReference type="ARBA" id="ARBA00008240"/>
    </source>
</evidence>
<feature type="transmembrane region" description="Helical" evidence="9">
    <location>
        <begin position="296"/>
        <end position="317"/>
    </location>
</feature>
<dbReference type="EMBL" id="JADWVN010000007">
    <property type="protein sequence ID" value="MBL7525869.1"/>
    <property type="molecule type" value="Genomic_DNA"/>
</dbReference>
<dbReference type="Pfam" id="PF07690">
    <property type="entry name" value="MFS_1"/>
    <property type="match status" value="1"/>
</dbReference>